<sequence>NTGGVGKIIFGHGTKLTIHASK</sequence>
<organism evidence="1 2">
    <name type="scientific">Denticeps clupeoides</name>
    <name type="common">denticle herring</name>
    <dbReference type="NCBI Taxonomy" id="299321"/>
    <lineage>
        <taxon>Eukaryota</taxon>
        <taxon>Metazoa</taxon>
        <taxon>Chordata</taxon>
        <taxon>Craniata</taxon>
        <taxon>Vertebrata</taxon>
        <taxon>Euteleostomi</taxon>
        <taxon>Actinopterygii</taxon>
        <taxon>Neopterygii</taxon>
        <taxon>Teleostei</taxon>
        <taxon>Clupei</taxon>
        <taxon>Clupeiformes</taxon>
        <taxon>Denticipitoidei</taxon>
        <taxon>Denticipitidae</taxon>
        <taxon>Denticeps</taxon>
    </lineage>
</organism>
<reference evidence="1" key="3">
    <citation type="submission" date="2025-09" db="UniProtKB">
        <authorList>
            <consortium name="Ensembl"/>
        </authorList>
    </citation>
    <scope>IDENTIFICATION</scope>
</reference>
<reference evidence="1 2" key="1">
    <citation type="submission" date="2020-06" db="EMBL/GenBank/DDBJ databases">
        <authorList>
            <consortium name="Wellcome Sanger Institute Data Sharing"/>
        </authorList>
    </citation>
    <scope>NUCLEOTIDE SEQUENCE [LARGE SCALE GENOMIC DNA]</scope>
</reference>
<keyword evidence="2" id="KW-1185">Reference proteome</keyword>
<dbReference type="Proteomes" id="UP000694580">
    <property type="component" value="Chromosome 4"/>
</dbReference>
<evidence type="ECO:0000313" key="1">
    <source>
        <dbReference type="Ensembl" id="ENSDCDP00010006664.1"/>
    </source>
</evidence>
<reference evidence="1" key="2">
    <citation type="submission" date="2025-08" db="UniProtKB">
        <authorList>
            <consortium name="Ensembl"/>
        </authorList>
    </citation>
    <scope>IDENTIFICATION</scope>
</reference>
<protein>
    <submittedName>
        <fullName evidence="1">Uncharacterized protein</fullName>
    </submittedName>
</protein>
<proteinExistence type="predicted"/>
<evidence type="ECO:0000313" key="2">
    <source>
        <dbReference type="Proteomes" id="UP000694580"/>
    </source>
</evidence>
<dbReference type="Ensembl" id="ENSDCDT00010006886.1">
    <property type="protein sequence ID" value="ENSDCDP00010006664.1"/>
    <property type="gene ID" value="ENSDCDG00010002854.1"/>
</dbReference>
<name>A0AAY4ACR9_9TELE</name>
<accession>A0AAY4ACR9</accession>
<dbReference type="AlphaFoldDB" id="A0AAY4ACR9"/>